<dbReference type="PROSITE" id="PS50943">
    <property type="entry name" value="HTH_CROC1"/>
    <property type="match status" value="1"/>
</dbReference>
<dbReference type="SMART" id="SM00530">
    <property type="entry name" value="HTH_XRE"/>
    <property type="match status" value="1"/>
</dbReference>
<dbReference type="GO" id="GO:0003677">
    <property type="term" value="F:DNA binding"/>
    <property type="evidence" value="ECO:0007669"/>
    <property type="project" value="InterPro"/>
</dbReference>
<sequence length="65" mass="7709">MKLEKLKILRIKKGIKQKDIATLLNITANSYTKKENNKNPFTLREAKILKDFFSMSNEIFIEIFF</sequence>
<feature type="domain" description="HTH cro/C1-type" evidence="1">
    <location>
        <begin position="6"/>
        <end position="60"/>
    </location>
</feature>
<dbReference type="InterPro" id="IPR010982">
    <property type="entry name" value="Lambda_DNA-bd_dom_sf"/>
</dbReference>
<dbReference type="Gene3D" id="1.10.260.40">
    <property type="entry name" value="lambda repressor-like DNA-binding domains"/>
    <property type="match status" value="1"/>
</dbReference>
<dbReference type="Pfam" id="PF01381">
    <property type="entry name" value="HTH_3"/>
    <property type="match status" value="1"/>
</dbReference>
<protein>
    <submittedName>
        <fullName evidence="2">Helix-turn-helix domain-containing protein</fullName>
    </submittedName>
</protein>
<reference evidence="2" key="1">
    <citation type="submission" date="2022-05" db="EMBL/GenBank/DDBJ databases">
        <title>Draft genome sequence of Clostridium tertium strain CP3 isolated from Peru.</title>
        <authorList>
            <person name="Hurtado R."/>
            <person name="Lima L."/>
            <person name="Sousa T."/>
            <person name="Jaiswal A.K."/>
            <person name="Tiwari S."/>
            <person name="Maturrano L."/>
            <person name="Brenig B."/>
            <person name="Azevedo V."/>
        </authorList>
    </citation>
    <scope>NUCLEOTIDE SEQUENCE</scope>
    <source>
        <strain evidence="2">CP3</strain>
    </source>
</reference>
<organism evidence="2 3">
    <name type="scientific">Clostridium tertium</name>
    <dbReference type="NCBI Taxonomy" id="1559"/>
    <lineage>
        <taxon>Bacteria</taxon>
        <taxon>Bacillati</taxon>
        <taxon>Bacillota</taxon>
        <taxon>Clostridia</taxon>
        <taxon>Eubacteriales</taxon>
        <taxon>Clostridiaceae</taxon>
        <taxon>Clostridium</taxon>
    </lineage>
</organism>
<evidence type="ECO:0000259" key="1">
    <source>
        <dbReference type="PROSITE" id="PS50943"/>
    </source>
</evidence>
<proteinExistence type="predicted"/>
<evidence type="ECO:0000313" key="3">
    <source>
        <dbReference type="Proteomes" id="UP001141183"/>
    </source>
</evidence>
<dbReference type="InterPro" id="IPR001387">
    <property type="entry name" value="Cro/C1-type_HTH"/>
</dbReference>
<evidence type="ECO:0000313" key="2">
    <source>
        <dbReference type="EMBL" id="MDC4241977.1"/>
    </source>
</evidence>
<comment type="caution">
    <text evidence="2">The sequence shown here is derived from an EMBL/GenBank/DDBJ whole genome shotgun (WGS) entry which is preliminary data.</text>
</comment>
<dbReference type="EMBL" id="JAMRYU010000022">
    <property type="protein sequence ID" value="MDC4241977.1"/>
    <property type="molecule type" value="Genomic_DNA"/>
</dbReference>
<dbReference type="SUPFAM" id="SSF47413">
    <property type="entry name" value="lambda repressor-like DNA-binding domains"/>
    <property type="match status" value="1"/>
</dbReference>
<gene>
    <name evidence="2" type="ORF">NE398_17725</name>
</gene>
<accession>A0A9X3XRL0</accession>
<dbReference type="Proteomes" id="UP001141183">
    <property type="component" value="Unassembled WGS sequence"/>
</dbReference>
<dbReference type="CDD" id="cd00093">
    <property type="entry name" value="HTH_XRE"/>
    <property type="match status" value="1"/>
</dbReference>
<dbReference type="RefSeq" id="WP_272470663.1">
    <property type="nucleotide sequence ID" value="NZ_JAMRYU010000022.1"/>
</dbReference>
<keyword evidence="3" id="KW-1185">Reference proteome</keyword>
<name>A0A9X3XRL0_9CLOT</name>
<dbReference type="AlphaFoldDB" id="A0A9X3XRL0"/>